<sequence length="54" mass="5943">MQNLSTTGWHTRWEKLSSTATALLTLISSIPRDGFKVVAASDLTTHQQIISELS</sequence>
<dbReference type="AlphaFoldDB" id="A0AAE1VP62"/>
<proteinExistence type="predicted"/>
<keyword evidence="2" id="KW-1185">Reference proteome</keyword>
<gene>
    <name evidence="1" type="ORF">RND71_010841</name>
</gene>
<comment type="caution">
    <text evidence="1">The sequence shown here is derived from an EMBL/GenBank/DDBJ whole genome shotgun (WGS) entry which is preliminary data.</text>
</comment>
<organism evidence="1 2">
    <name type="scientific">Anisodus tanguticus</name>
    <dbReference type="NCBI Taxonomy" id="243964"/>
    <lineage>
        <taxon>Eukaryota</taxon>
        <taxon>Viridiplantae</taxon>
        <taxon>Streptophyta</taxon>
        <taxon>Embryophyta</taxon>
        <taxon>Tracheophyta</taxon>
        <taxon>Spermatophyta</taxon>
        <taxon>Magnoliopsida</taxon>
        <taxon>eudicotyledons</taxon>
        <taxon>Gunneridae</taxon>
        <taxon>Pentapetalae</taxon>
        <taxon>asterids</taxon>
        <taxon>lamiids</taxon>
        <taxon>Solanales</taxon>
        <taxon>Solanaceae</taxon>
        <taxon>Solanoideae</taxon>
        <taxon>Hyoscyameae</taxon>
        <taxon>Anisodus</taxon>
    </lineage>
</organism>
<name>A0AAE1VP62_9SOLA</name>
<evidence type="ECO:0000313" key="2">
    <source>
        <dbReference type="Proteomes" id="UP001291623"/>
    </source>
</evidence>
<accession>A0AAE1VP62</accession>
<dbReference type="EMBL" id="JAVYJV010000005">
    <property type="protein sequence ID" value="KAK4371366.1"/>
    <property type="molecule type" value="Genomic_DNA"/>
</dbReference>
<dbReference type="Proteomes" id="UP001291623">
    <property type="component" value="Unassembled WGS sequence"/>
</dbReference>
<evidence type="ECO:0000313" key="1">
    <source>
        <dbReference type="EMBL" id="KAK4371366.1"/>
    </source>
</evidence>
<protein>
    <submittedName>
        <fullName evidence="1">Uncharacterized protein</fullName>
    </submittedName>
</protein>
<reference evidence="1" key="1">
    <citation type="submission" date="2023-12" db="EMBL/GenBank/DDBJ databases">
        <title>Genome assembly of Anisodus tanguticus.</title>
        <authorList>
            <person name="Wang Y.-J."/>
        </authorList>
    </citation>
    <scope>NUCLEOTIDE SEQUENCE</scope>
    <source>
        <strain evidence="1">KB-2021</strain>
        <tissue evidence="1">Leaf</tissue>
    </source>
</reference>